<evidence type="ECO:0000313" key="3">
    <source>
        <dbReference type="EMBL" id="KAK3764845.1"/>
    </source>
</evidence>
<sequence>MMSRGQSRKDAPGQTPPSSASTSLRIGSWNVRTLYEAGKCKQALSETHRNKLDILGISESHWTQFGQKRFQTGEEILFSGKDQGPHREGVALILSKTAKKTLRGWEAQGSRIIMASFSTTNKRINMNIIRIYAPTNDDDEEEKDNFYNRLQTVIGGLPNKDLNIIMGDANAKVGEDNTGYEETMGKHRVGQMNENGERFANICSFNRLVIGGTIFPHKKIHKATWVSPDQRTENQIDHFCISRKFRRSLEDVRVLRGADIGSDHHLLLAVMKLRLKIFHKNDGYRRPKYQWPKNTTMATVKDANGNTIFDKEAQNKRWMEHFKGLLNRPPPNNPPDILPARKDLPICCEPPAREEIAKAAKQLHANKAAGPDAIPPEALKIDIDVSKDILYDLFVKIWMEEQFPKDWKEGHLVKLPKKSDLGNCNNYRGITLLSIPALDWLLKEVARGKRNGIQWTLWNQLDDLDFADDIALLSHNHDQMQNKTKLLRDTSQTIGLRIHPGKSKILKVKTSGSETIMVGGSQLEEVSEFTYLGSIIDDKGGTGADIKTRIGKARAAFGLLNKVWKDRNISMRTKIRFFQSNVKSVLLYGSETWSLTKTFTSKLQVFINTCLRRIMKIKWSDKVHNNILWERTGQEPIDKEIGRRKWRWIGHTLRKPTSSITRHALQWNPQGKRGRGRPQITWRRQVEEDMKRGDISWREAARNAQDRDTWKSVVCGLYPDKGWERH</sequence>
<name>A0AAE0Z900_9GAST</name>
<feature type="domain" description="DUF6451" evidence="2">
    <location>
        <begin position="556"/>
        <end position="588"/>
    </location>
</feature>
<dbReference type="EMBL" id="JAWDGP010004377">
    <property type="protein sequence ID" value="KAK3764845.1"/>
    <property type="molecule type" value="Genomic_DNA"/>
</dbReference>
<comment type="caution">
    <text evidence="3">The sequence shown here is derived from an EMBL/GenBank/DDBJ whole genome shotgun (WGS) entry which is preliminary data.</text>
</comment>
<dbReference type="AlphaFoldDB" id="A0AAE0Z900"/>
<dbReference type="PANTHER" id="PTHR47027:SF25">
    <property type="entry name" value="REVERSE TRANSCRIPTASE DOMAIN-CONTAINING PROTEIN"/>
    <property type="match status" value="1"/>
</dbReference>
<protein>
    <recommendedName>
        <fullName evidence="2">DUF6451 domain-containing protein</fullName>
    </recommendedName>
</protein>
<organism evidence="3 4">
    <name type="scientific">Elysia crispata</name>
    <name type="common">lettuce slug</name>
    <dbReference type="NCBI Taxonomy" id="231223"/>
    <lineage>
        <taxon>Eukaryota</taxon>
        <taxon>Metazoa</taxon>
        <taxon>Spiralia</taxon>
        <taxon>Lophotrochozoa</taxon>
        <taxon>Mollusca</taxon>
        <taxon>Gastropoda</taxon>
        <taxon>Heterobranchia</taxon>
        <taxon>Euthyneura</taxon>
        <taxon>Panpulmonata</taxon>
        <taxon>Sacoglossa</taxon>
        <taxon>Placobranchoidea</taxon>
        <taxon>Plakobranchidae</taxon>
        <taxon>Elysia</taxon>
    </lineage>
</organism>
<dbReference type="InterPro" id="IPR045609">
    <property type="entry name" value="DUF6451"/>
</dbReference>
<reference evidence="3" key="1">
    <citation type="journal article" date="2023" name="G3 (Bethesda)">
        <title>A reference genome for the long-term kleptoplast-retaining sea slug Elysia crispata morphotype clarki.</title>
        <authorList>
            <person name="Eastman K.E."/>
            <person name="Pendleton A.L."/>
            <person name="Shaikh M.A."/>
            <person name="Suttiyut T."/>
            <person name="Ogas R."/>
            <person name="Tomko P."/>
            <person name="Gavelis G."/>
            <person name="Widhalm J.R."/>
            <person name="Wisecaver J.H."/>
        </authorList>
    </citation>
    <scope>NUCLEOTIDE SEQUENCE</scope>
    <source>
        <strain evidence="3">ECLA1</strain>
    </source>
</reference>
<dbReference type="Gene3D" id="3.60.10.10">
    <property type="entry name" value="Endonuclease/exonuclease/phosphatase"/>
    <property type="match status" value="1"/>
</dbReference>
<keyword evidence="4" id="KW-1185">Reference proteome</keyword>
<evidence type="ECO:0000313" key="4">
    <source>
        <dbReference type="Proteomes" id="UP001283361"/>
    </source>
</evidence>
<evidence type="ECO:0000259" key="2">
    <source>
        <dbReference type="Pfam" id="PF20049"/>
    </source>
</evidence>
<dbReference type="PANTHER" id="PTHR47027">
    <property type="entry name" value="REVERSE TRANSCRIPTASE DOMAIN-CONTAINING PROTEIN"/>
    <property type="match status" value="1"/>
</dbReference>
<feature type="region of interest" description="Disordered" evidence="1">
    <location>
        <begin position="1"/>
        <end position="23"/>
    </location>
</feature>
<dbReference type="SUPFAM" id="SSF56219">
    <property type="entry name" value="DNase I-like"/>
    <property type="match status" value="1"/>
</dbReference>
<dbReference type="CDD" id="cd09076">
    <property type="entry name" value="L1-EN"/>
    <property type="match status" value="1"/>
</dbReference>
<proteinExistence type="predicted"/>
<gene>
    <name evidence="3" type="ORF">RRG08_041263</name>
</gene>
<accession>A0AAE0Z900</accession>
<evidence type="ECO:0000256" key="1">
    <source>
        <dbReference type="SAM" id="MobiDB-lite"/>
    </source>
</evidence>
<dbReference type="Proteomes" id="UP001283361">
    <property type="component" value="Unassembled WGS sequence"/>
</dbReference>
<dbReference type="InterPro" id="IPR036691">
    <property type="entry name" value="Endo/exonu/phosph_ase_sf"/>
</dbReference>
<dbReference type="Pfam" id="PF20049">
    <property type="entry name" value="DUF6451"/>
    <property type="match status" value="1"/>
</dbReference>